<dbReference type="Pfam" id="PF13579">
    <property type="entry name" value="Glyco_trans_4_4"/>
    <property type="match status" value="1"/>
</dbReference>
<organism evidence="3 4">
    <name type="scientific">Methylorubrum populi</name>
    <dbReference type="NCBI Taxonomy" id="223967"/>
    <lineage>
        <taxon>Bacteria</taxon>
        <taxon>Pseudomonadati</taxon>
        <taxon>Pseudomonadota</taxon>
        <taxon>Alphaproteobacteria</taxon>
        <taxon>Hyphomicrobiales</taxon>
        <taxon>Methylobacteriaceae</taxon>
        <taxon>Methylorubrum</taxon>
    </lineage>
</organism>
<evidence type="ECO:0000259" key="2">
    <source>
        <dbReference type="Pfam" id="PF13579"/>
    </source>
</evidence>
<dbReference type="EMBL" id="AP014809">
    <property type="protein sequence ID" value="BAU91581.1"/>
    <property type="molecule type" value="Genomic_DNA"/>
</dbReference>
<evidence type="ECO:0000259" key="1">
    <source>
        <dbReference type="Pfam" id="PF00534"/>
    </source>
</evidence>
<protein>
    <submittedName>
        <fullName evidence="3">Group 1 glycosyl transferase</fullName>
    </submittedName>
</protein>
<accession>A0A160PI27</accession>
<dbReference type="PANTHER" id="PTHR45947:SF3">
    <property type="entry name" value="SULFOQUINOVOSYL TRANSFERASE SQD2"/>
    <property type="match status" value="1"/>
</dbReference>
<dbReference type="GO" id="GO:0016758">
    <property type="term" value="F:hexosyltransferase activity"/>
    <property type="evidence" value="ECO:0007669"/>
    <property type="project" value="TreeGrafter"/>
</dbReference>
<dbReference type="SUPFAM" id="SSF53756">
    <property type="entry name" value="UDP-Glycosyltransferase/glycogen phosphorylase"/>
    <property type="match status" value="1"/>
</dbReference>
<dbReference type="Proteomes" id="UP000218288">
    <property type="component" value="Chromosome"/>
</dbReference>
<dbReference type="InterPro" id="IPR001296">
    <property type="entry name" value="Glyco_trans_1"/>
</dbReference>
<dbReference type="AlphaFoldDB" id="A0A160PI27"/>
<sequence>MRICFVSRRYFPAISGMSVYAQNLLREVAAAGHDVTMISQYRGDEFGTRVYGGGPPPPVPGVHVIGLEQRGEQENGDFERDIDEMVATIGAEHARKPFDVLHAQYGYPTGWAALLAGQRLGLPTVVSIQGGDGHWVGSCCETHRRAMVEVVARANALLIGGQSFVREVCDRLGSDPDRFTIVPGAVDTARFTPGERYGAEREDEEPVRLLYHGRVDRRKGVLDFLDALERLWEAGVPFDAVISGIGPDVEAARERADAIGFTSAQVRFTGYADYDTVPDLYRAADVFVSPTYAEGFSNTILEAMAAGLAVVSTHSVGVSDCLRDGENGLLVNPGDVRGLTQALRRVIEDDDLRQRLAESGLEECRRVYSWKAVGRQITEIYERVAAAPPPVGVPERLPLDPNCRFRKEPHLL</sequence>
<keyword evidence="3" id="KW-0808">Transferase</keyword>
<dbReference type="CDD" id="cd03801">
    <property type="entry name" value="GT4_PimA-like"/>
    <property type="match status" value="1"/>
</dbReference>
<proteinExistence type="predicted"/>
<name>A0A160PI27_9HYPH</name>
<dbReference type="Pfam" id="PF00534">
    <property type="entry name" value="Glycos_transf_1"/>
    <property type="match status" value="1"/>
</dbReference>
<evidence type="ECO:0000313" key="4">
    <source>
        <dbReference type="Proteomes" id="UP000218288"/>
    </source>
</evidence>
<dbReference type="RefSeq" id="WP_096485670.1">
    <property type="nucleotide sequence ID" value="NZ_AP014809.1"/>
</dbReference>
<dbReference type="OrthoDB" id="9783380at2"/>
<reference evidence="3 4" key="1">
    <citation type="journal article" date="2016" name="Genome Announc.">
        <title>Complete Genome Sequence of Methylobacterium populi P-1M, Isolated from Pink-Pigmented Household Biofilm.</title>
        <authorList>
            <person name="Morohoshi T."/>
            <person name="Ikeda T."/>
        </authorList>
    </citation>
    <scope>NUCLEOTIDE SEQUENCE [LARGE SCALE GENOMIC DNA]</scope>
    <source>
        <strain evidence="3 4">P-1M</strain>
    </source>
</reference>
<feature type="domain" description="Glycosyltransferase subfamily 4-like N-terminal" evidence="2">
    <location>
        <begin position="15"/>
        <end position="183"/>
    </location>
</feature>
<dbReference type="InterPro" id="IPR028098">
    <property type="entry name" value="Glyco_trans_4-like_N"/>
</dbReference>
<evidence type="ECO:0000313" key="3">
    <source>
        <dbReference type="EMBL" id="BAU91581.1"/>
    </source>
</evidence>
<gene>
    <name evidence="3" type="ORF">MPPM_2976</name>
</gene>
<dbReference type="Gene3D" id="3.40.50.2000">
    <property type="entry name" value="Glycogen Phosphorylase B"/>
    <property type="match status" value="2"/>
</dbReference>
<feature type="domain" description="Glycosyl transferase family 1" evidence="1">
    <location>
        <begin position="201"/>
        <end position="360"/>
    </location>
</feature>
<dbReference type="InterPro" id="IPR050194">
    <property type="entry name" value="Glycosyltransferase_grp1"/>
</dbReference>
<dbReference type="PANTHER" id="PTHR45947">
    <property type="entry name" value="SULFOQUINOVOSYL TRANSFERASE SQD2"/>
    <property type="match status" value="1"/>
</dbReference>